<evidence type="ECO:0000313" key="4">
    <source>
        <dbReference type="Proteomes" id="UP000521017"/>
    </source>
</evidence>
<keyword evidence="2" id="KW-0732">Signal</keyword>
<dbReference type="AlphaFoldDB" id="A0A7X0J7C6"/>
<proteinExistence type="predicted"/>
<feature type="compositionally biased region" description="Basic and acidic residues" evidence="1">
    <location>
        <begin position="84"/>
        <end position="95"/>
    </location>
</feature>
<feature type="compositionally biased region" description="Basic and acidic residues" evidence="1">
    <location>
        <begin position="107"/>
        <end position="117"/>
    </location>
</feature>
<dbReference type="RefSeq" id="WP_184628711.1">
    <property type="nucleotide sequence ID" value="NZ_JACHCC010000014.1"/>
</dbReference>
<feature type="region of interest" description="Disordered" evidence="1">
    <location>
        <begin position="75"/>
        <end position="95"/>
    </location>
</feature>
<dbReference type="EMBL" id="JACHCC010000014">
    <property type="protein sequence ID" value="MBB6502454.1"/>
    <property type="molecule type" value="Genomic_DNA"/>
</dbReference>
<gene>
    <name evidence="3" type="ORF">HDF25_004637</name>
</gene>
<organism evidence="3 4">
    <name type="scientific">Pedobacter cryoconitis</name>
    <dbReference type="NCBI Taxonomy" id="188932"/>
    <lineage>
        <taxon>Bacteria</taxon>
        <taxon>Pseudomonadati</taxon>
        <taxon>Bacteroidota</taxon>
        <taxon>Sphingobacteriia</taxon>
        <taxon>Sphingobacteriales</taxon>
        <taxon>Sphingobacteriaceae</taxon>
        <taxon>Pedobacter</taxon>
    </lineage>
</organism>
<feature type="chain" id="PRO_5030976781" evidence="2">
    <location>
        <begin position="23"/>
        <end position="140"/>
    </location>
</feature>
<reference evidence="3 4" key="1">
    <citation type="submission" date="2020-08" db="EMBL/GenBank/DDBJ databases">
        <title>Genomic Encyclopedia of Type Strains, Phase IV (KMG-V): Genome sequencing to study the core and pangenomes of soil and plant-associated prokaryotes.</title>
        <authorList>
            <person name="Whitman W."/>
        </authorList>
    </citation>
    <scope>NUCLEOTIDE SEQUENCE [LARGE SCALE GENOMIC DNA]</scope>
    <source>
        <strain evidence="3 4">M2T3</strain>
    </source>
</reference>
<evidence type="ECO:0000256" key="1">
    <source>
        <dbReference type="SAM" id="MobiDB-lite"/>
    </source>
</evidence>
<name>A0A7X0J7C6_9SPHI</name>
<evidence type="ECO:0000313" key="3">
    <source>
        <dbReference type="EMBL" id="MBB6502454.1"/>
    </source>
</evidence>
<protein>
    <submittedName>
        <fullName evidence="3">Spy/CpxP family protein refolding chaperone</fullName>
    </submittedName>
</protein>
<accession>A0A7X0J7C6</accession>
<feature type="compositionally biased region" description="Low complexity" evidence="1">
    <location>
        <begin position="123"/>
        <end position="132"/>
    </location>
</feature>
<feature type="signal peptide" evidence="2">
    <location>
        <begin position="1"/>
        <end position="22"/>
    </location>
</feature>
<dbReference type="Proteomes" id="UP000521017">
    <property type="component" value="Unassembled WGS sequence"/>
</dbReference>
<comment type="caution">
    <text evidence="3">The sequence shown here is derived from an EMBL/GenBank/DDBJ whole genome shotgun (WGS) entry which is preliminary data.</text>
</comment>
<evidence type="ECO:0000256" key="2">
    <source>
        <dbReference type="SAM" id="SignalP"/>
    </source>
</evidence>
<sequence length="140" mass="15550">MKRVFLTLAIAVIGLTASYAQTATKQGTASQKMTAEQKAQKATAKLEQELTLSADQKQKIYAVELDKYKKSEDWHKLSKANRKAQKDQHTALKKETDAKLNEVLTADQKKKLQDMHAAKKAAKQAGKNNQNGPKAPEKTQ</sequence>
<feature type="region of interest" description="Disordered" evidence="1">
    <location>
        <begin position="107"/>
        <end position="140"/>
    </location>
</feature>